<name>A0A7G1IAA3_MYCKA</name>
<evidence type="ECO:0000313" key="1">
    <source>
        <dbReference type="EMBL" id="BCI86409.1"/>
    </source>
</evidence>
<protein>
    <submittedName>
        <fullName evidence="1">Uncharacterized protein</fullName>
    </submittedName>
</protein>
<organism evidence="1 2">
    <name type="scientific">Mycobacterium kansasii</name>
    <dbReference type="NCBI Taxonomy" id="1768"/>
    <lineage>
        <taxon>Bacteria</taxon>
        <taxon>Bacillati</taxon>
        <taxon>Actinomycetota</taxon>
        <taxon>Actinomycetes</taxon>
        <taxon>Mycobacteriales</taxon>
        <taxon>Mycobacteriaceae</taxon>
        <taxon>Mycobacterium</taxon>
    </lineage>
</organism>
<dbReference type="AlphaFoldDB" id="A0A7G1IAA3"/>
<gene>
    <name evidence="1" type="ORF">NIIDMKKI_16150</name>
</gene>
<keyword evidence="2" id="KW-1185">Reference proteome</keyword>
<sequence length="128" mass="13490">MRIAHSVAERVGGTIEIAVVAVDLVAPDDGCGVRPVQWIAQPSLGALSADRGALEKEPDHLEALGMAATVEFVVFELDLGGDAGKCGLDEVVDRPGGDVEKLTQLRRIGGEVERNVQPQPPGDVFPVR</sequence>
<evidence type="ECO:0000313" key="2">
    <source>
        <dbReference type="Proteomes" id="UP000516380"/>
    </source>
</evidence>
<dbReference type="Proteomes" id="UP000516380">
    <property type="component" value="Chromosome"/>
</dbReference>
<dbReference type="EMBL" id="AP023343">
    <property type="protein sequence ID" value="BCI86409.1"/>
    <property type="molecule type" value="Genomic_DNA"/>
</dbReference>
<proteinExistence type="predicted"/>
<reference evidence="1 2" key="1">
    <citation type="submission" date="2020-07" db="EMBL/GenBank/DDBJ databases">
        <title>Mycobacterium kansasii (former subtype) with zoonotic potential isolated from diseased indoor pet cat, Japan.</title>
        <authorList>
            <person name="Fukano H."/>
            <person name="Terazono T."/>
            <person name="Hoshino Y."/>
        </authorList>
    </citation>
    <scope>NUCLEOTIDE SEQUENCE [LARGE SCALE GENOMIC DNA]</scope>
    <source>
        <strain evidence="1 2">Kuro-I</strain>
    </source>
</reference>
<accession>A0A7G1IAA3</accession>